<dbReference type="InterPro" id="IPR005493">
    <property type="entry name" value="RraA/RraA-like"/>
</dbReference>
<keyword evidence="3" id="KW-1185">Reference proteome</keyword>
<proteinExistence type="predicted"/>
<dbReference type="EMBL" id="SADE01000002">
    <property type="protein sequence ID" value="RVU35830.1"/>
    <property type="molecule type" value="Genomic_DNA"/>
</dbReference>
<reference evidence="3" key="1">
    <citation type="submission" date="2019-01" db="EMBL/GenBank/DDBJ databases">
        <title>Gri0909 isolated from a small marine red alga.</title>
        <authorList>
            <person name="Kim J."/>
            <person name="Jeong S.E."/>
            <person name="Jeon C.O."/>
        </authorList>
    </citation>
    <scope>NUCLEOTIDE SEQUENCE [LARGE SCALE GENOMIC DNA]</scope>
    <source>
        <strain evidence="3">Gri0909</strain>
    </source>
</reference>
<dbReference type="RefSeq" id="WP_127765307.1">
    <property type="nucleotide sequence ID" value="NZ_SADE01000002.1"/>
</dbReference>
<dbReference type="OrthoDB" id="8912551at2"/>
<evidence type="ECO:0000256" key="1">
    <source>
        <dbReference type="PIRSR" id="PIRSR605493-1"/>
    </source>
</evidence>
<dbReference type="Pfam" id="PF03737">
    <property type="entry name" value="RraA-like"/>
    <property type="match status" value="1"/>
</dbReference>
<dbReference type="SUPFAM" id="SSF89562">
    <property type="entry name" value="RraA-like"/>
    <property type="match status" value="1"/>
</dbReference>
<dbReference type="Gene3D" id="3.50.30.40">
    <property type="entry name" value="Ribonuclease E inhibitor RraA/RraA-like"/>
    <property type="match status" value="1"/>
</dbReference>
<evidence type="ECO:0000313" key="3">
    <source>
        <dbReference type="Proteomes" id="UP000287447"/>
    </source>
</evidence>
<comment type="caution">
    <text evidence="2">The sequence shown here is derived from an EMBL/GenBank/DDBJ whole genome shotgun (WGS) entry which is preliminary data.</text>
</comment>
<gene>
    <name evidence="2" type="ORF">EOI86_11225</name>
</gene>
<organism evidence="2 3">
    <name type="scientific">Hwanghaeella grinnelliae</name>
    <dbReference type="NCBI Taxonomy" id="2500179"/>
    <lineage>
        <taxon>Bacteria</taxon>
        <taxon>Pseudomonadati</taxon>
        <taxon>Pseudomonadota</taxon>
        <taxon>Alphaproteobacteria</taxon>
        <taxon>Rhodospirillales</taxon>
        <taxon>Rhodospirillaceae</taxon>
        <taxon>Hwanghaeella</taxon>
    </lineage>
</organism>
<keyword evidence="1" id="KW-0479">Metal-binding</keyword>
<dbReference type="InterPro" id="IPR036704">
    <property type="entry name" value="RraA/RraA-like_sf"/>
</dbReference>
<accession>A0A3S2VPE9</accession>
<name>A0A3S2VPE9_9PROT</name>
<sequence length="233" mass="24885">MTNITADDLAVLTQWDTPTICNALEEVMPERRGHGFTTEPLVPLDPDLPPICGFARTTTIRAAEPPNESPAETAAKRAAYYEYIAQQPMPAIVVIQDLDPRPGTGAFWGEVQTNIHKGLGVAGCVTNGSFRDVTDSARGFNLLGGRIGPSHAYVHVVDIDCQVTVYGLTVSTNDIVHADRHGAVMVPLEAVKKIPAAVDLIARREAKIIAAAQAPGFDVEKLKAAMGAAKDIH</sequence>
<protein>
    <submittedName>
        <fullName evidence="2">RraA family protein</fullName>
    </submittedName>
</protein>
<evidence type="ECO:0000313" key="2">
    <source>
        <dbReference type="EMBL" id="RVU35830.1"/>
    </source>
</evidence>
<dbReference type="Proteomes" id="UP000287447">
    <property type="component" value="Unassembled WGS sequence"/>
</dbReference>
<comment type="cofactor">
    <cofactor evidence="1">
        <name>Mg(2+)</name>
        <dbReference type="ChEBI" id="CHEBI:18420"/>
    </cofactor>
</comment>
<feature type="binding site" evidence="1">
    <location>
        <position position="132"/>
    </location>
    <ligand>
        <name>Mg(2+)</name>
        <dbReference type="ChEBI" id="CHEBI:18420"/>
    </ligand>
</feature>
<keyword evidence="1" id="KW-0460">Magnesium</keyword>
<dbReference type="AlphaFoldDB" id="A0A3S2VPE9"/>
<dbReference type="GO" id="GO:0046872">
    <property type="term" value="F:metal ion binding"/>
    <property type="evidence" value="ECO:0007669"/>
    <property type="project" value="UniProtKB-KW"/>
</dbReference>
<feature type="binding site" evidence="1">
    <location>
        <position position="131"/>
    </location>
    <ligand>
        <name>substrate</name>
    </ligand>
</feature>